<sequence>MAGGGGGRDLPSTPTWAVALVCAVIVLVSVAMEHGLHKLGHWFHTRQKKAMREALEKIKAELMLMGFISLLLAVGQTPISKICIPAKAGSIMLPCKPPKGAAAAADDDKSDGRRRLLWYPPYPGYDEPGHHRRFLAGAAPDDNYCSDQGKVSLISSAGVHQLHIFIFVLAVFHIVYSVATMALGRLKMRKWKKWESETNSLEYQYANDPSRFRFTHQTSFVKRHLGLSSTPGVRWVPRLSEHSPSPGPLQVAFFRQFFASVTKVDYLTMRQGFINYHLSPSTKFNFQQYIKRSLEDDFKVVVGISLPLWFVAIFTLLIDIKGFGTLVWISFVPLVILLLVGAKLEVVIMEMAKEIQDKATVIKGAPVVEPSDRFFWFNRPGWVLFLIHLTLFQNAFQMAHFVWTLLTPDLKKCYHERLGLSIMKVAVGLVLQVLCSYITFPLYALVTQMGSHMKKTIFEEQTAKAVMKWRKTAKDKVRQREAAGFLDVLTSADTTPSHSRATSPSRGNSPVHLLHKYRGRSEEPQSGPASPGRELGDMYPVADQHRLHRLDPERMRPASSTAVNIDIADADFSFSMR</sequence>
<feature type="region of interest" description="Disordered" evidence="9">
    <location>
        <begin position="517"/>
        <end position="537"/>
    </location>
</feature>
<evidence type="ECO:0000256" key="7">
    <source>
        <dbReference type="ARBA" id="ARBA00023265"/>
    </source>
</evidence>
<feature type="transmembrane region" description="Helical" evidence="10">
    <location>
        <begin position="382"/>
        <end position="406"/>
    </location>
</feature>
<feature type="compositionally biased region" description="Polar residues" evidence="9">
    <location>
        <begin position="493"/>
        <end position="508"/>
    </location>
</feature>
<feature type="transmembrane region" description="Helical" evidence="10">
    <location>
        <begin position="326"/>
        <end position="348"/>
    </location>
</feature>
<proteinExistence type="inferred from homology"/>
<comment type="subcellular location">
    <subcellularLocation>
        <location evidence="1 8">Membrane</location>
        <topology evidence="1 8">Multi-pass membrane protein</topology>
    </subcellularLocation>
</comment>
<dbReference type="OMA" id="WHTISWI"/>
<dbReference type="AlphaFoldDB" id="A0A1D6JMF4"/>
<keyword evidence="4 8" id="KW-0611">Plant defense</keyword>
<accession>A0A1D6JMF4</accession>
<dbReference type="STRING" id="4577.A0A1D6JMF4"/>
<feature type="transmembrane region" description="Helical" evidence="10">
    <location>
        <begin position="162"/>
        <end position="183"/>
    </location>
</feature>
<dbReference type="EMBL" id="CM007647">
    <property type="protein sequence ID" value="ONL93250.1"/>
    <property type="molecule type" value="Genomic_DNA"/>
</dbReference>
<dbReference type="PANTHER" id="PTHR31942">
    <property type="entry name" value="MLO-LIKE PROTEIN 1"/>
    <property type="match status" value="1"/>
</dbReference>
<feature type="transmembrane region" description="Helical" evidence="10">
    <location>
        <begin position="16"/>
        <end position="37"/>
    </location>
</feature>
<gene>
    <name evidence="8" type="primary">MLO</name>
    <name evidence="11" type="ORF">ZEAMMB73_Zm00001d027486</name>
</gene>
<dbReference type="FunCoup" id="A0A1D6JMF4">
    <property type="interactions" value="507"/>
</dbReference>
<evidence type="ECO:0000256" key="9">
    <source>
        <dbReference type="SAM" id="MobiDB-lite"/>
    </source>
</evidence>
<dbReference type="SMR" id="A0A1D6JMF4"/>
<dbReference type="eggNOG" id="ENOG502QV68">
    <property type="taxonomic scope" value="Eukaryota"/>
</dbReference>
<evidence type="ECO:0000256" key="4">
    <source>
        <dbReference type="ARBA" id="ARBA00022821"/>
    </source>
</evidence>
<protein>
    <recommendedName>
        <fullName evidence="8">MLO-like protein</fullName>
    </recommendedName>
</protein>
<dbReference type="InterPro" id="IPR004326">
    <property type="entry name" value="Mlo"/>
</dbReference>
<dbReference type="GO" id="GO:0005516">
    <property type="term" value="F:calmodulin binding"/>
    <property type="evidence" value="ECO:0007669"/>
    <property type="project" value="UniProtKB-KW"/>
</dbReference>
<keyword evidence="7 8" id="KW-0568">Pathogenesis-related protein</keyword>
<feature type="region of interest" description="Disordered" evidence="9">
    <location>
        <begin position="493"/>
        <end position="512"/>
    </location>
</feature>
<keyword evidence="3 8" id="KW-0812">Transmembrane</keyword>
<feature type="transmembrane region" description="Helical" evidence="10">
    <location>
        <begin position="58"/>
        <end position="75"/>
    </location>
</feature>
<dbReference type="GO" id="GO:0006952">
    <property type="term" value="P:defense response"/>
    <property type="evidence" value="ECO:0007669"/>
    <property type="project" value="UniProtKB-KW"/>
</dbReference>
<dbReference type="ExpressionAtlas" id="A0A1D6JMF4">
    <property type="expression patterns" value="baseline and differential"/>
</dbReference>
<feature type="transmembrane region" description="Helical" evidence="10">
    <location>
        <begin position="300"/>
        <end position="320"/>
    </location>
</feature>
<evidence type="ECO:0000256" key="2">
    <source>
        <dbReference type="ARBA" id="ARBA00006574"/>
    </source>
</evidence>
<comment type="function">
    <text evidence="8">May be involved in modulation of pathogen defense and leaf cell death.</text>
</comment>
<keyword evidence="8" id="KW-0112">Calmodulin-binding</keyword>
<dbReference type="PANTHER" id="PTHR31942:SF82">
    <property type="entry name" value="MLO PROTEIN HOMOLOG 1"/>
    <property type="match status" value="1"/>
</dbReference>
<keyword evidence="6 8" id="KW-0472">Membrane</keyword>
<evidence type="ECO:0000256" key="6">
    <source>
        <dbReference type="ARBA" id="ARBA00023136"/>
    </source>
</evidence>
<dbReference type="InParanoid" id="A0A1D6JMF4"/>
<comment type="similarity">
    <text evidence="2 8">Belongs to the MLO family.</text>
</comment>
<evidence type="ECO:0000256" key="1">
    <source>
        <dbReference type="ARBA" id="ARBA00004141"/>
    </source>
</evidence>
<evidence type="ECO:0000256" key="8">
    <source>
        <dbReference type="RuleBase" id="RU280816"/>
    </source>
</evidence>
<dbReference type="Pfam" id="PF03094">
    <property type="entry name" value="Mlo"/>
    <property type="match status" value="1"/>
</dbReference>
<evidence type="ECO:0000256" key="3">
    <source>
        <dbReference type="ARBA" id="ARBA00022692"/>
    </source>
</evidence>
<reference evidence="11" key="1">
    <citation type="submission" date="2015-12" db="EMBL/GenBank/DDBJ databases">
        <title>Update maize B73 reference genome by single molecule sequencing technologies.</title>
        <authorList>
            <consortium name="Maize Genome Sequencing Project"/>
            <person name="Ware D."/>
        </authorList>
    </citation>
    <scope>NUCLEOTIDE SEQUENCE [LARGE SCALE GENOMIC DNA]</scope>
    <source>
        <tissue evidence="11">Seedling</tissue>
    </source>
</reference>
<dbReference type="GO" id="GO:0016020">
    <property type="term" value="C:membrane"/>
    <property type="evidence" value="ECO:0007669"/>
    <property type="project" value="UniProtKB-SubCell"/>
</dbReference>
<feature type="transmembrane region" description="Helical" evidence="10">
    <location>
        <begin position="426"/>
        <end position="446"/>
    </location>
</feature>
<keyword evidence="5 8" id="KW-1133">Transmembrane helix</keyword>
<comment type="domain">
    <text evidence="8">The C-terminus contains a calmodulin-binding domain, which binds calmodulin in a calcium-dependent fashion.</text>
</comment>
<dbReference type="PaxDb" id="4577-GRMZM2G032219_P02"/>
<organism evidence="11">
    <name type="scientific">Zea mays</name>
    <name type="common">Maize</name>
    <dbReference type="NCBI Taxonomy" id="4577"/>
    <lineage>
        <taxon>Eukaryota</taxon>
        <taxon>Viridiplantae</taxon>
        <taxon>Streptophyta</taxon>
        <taxon>Embryophyta</taxon>
        <taxon>Tracheophyta</taxon>
        <taxon>Spermatophyta</taxon>
        <taxon>Magnoliopsida</taxon>
        <taxon>Liliopsida</taxon>
        <taxon>Poales</taxon>
        <taxon>Poaceae</taxon>
        <taxon>PACMAD clade</taxon>
        <taxon>Panicoideae</taxon>
        <taxon>Andropogonodae</taxon>
        <taxon>Andropogoneae</taxon>
        <taxon>Tripsacinae</taxon>
        <taxon>Zea</taxon>
    </lineage>
</organism>
<evidence type="ECO:0000256" key="5">
    <source>
        <dbReference type="ARBA" id="ARBA00022989"/>
    </source>
</evidence>
<evidence type="ECO:0000256" key="10">
    <source>
        <dbReference type="SAM" id="Phobius"/>
    </source>
</evidence>
<evidence type="ECO:0000313" key="11">
    <source>
        <dbReference type="EMBL" id="ONL93250.1"/>
    </source>
</evidence>
<name>A0A1D6JMF4_MAIZE</name>